<protein>
    <submittedName>
        <fullName evidence="8">Coenzyme A pyrophosphatase</fullName>
    </submittedName>
</protein>
<accession>A0A151JKW6</accession>
<dbReference type="NCBIfam" id="NF007980">
    <property type="entry name" value="PRK10707.1"/>
    <property type="match status" value="1"/>
</dbReference>
<dbReference type="InterPro" id="IPR045121">
    <property type="entry name" value="CoAse"/>
</dbReference>
<evidence type="ECO:0000313" key="9">
    <source>
        <dbReference type="Proteomes" id="UP000075349"/>
    </source>
</evidence>
<comment type="cofactor">
    <cofactor evidence="1">
        <name>Mn(2+)</name>
        <dbReference type="ChEBI" id="CHEBI:29035"/>
    </cofactor>
</comment>
<dbReference type="Gene3D" id="3.90.79.10">
    <property type="entry name" value="Nucleoside Triphosphate Pyrophosphohydrolase"/>
    <property type="match status" value="1"/>
</dbReference>
<dbReference type="GO" id="GO:0010945">
    <property type="term" value="F:coenzyme A diphosphatase activity"/>
    <property type="evidence" value="ECO:0007669"/>
    <property type="project" value="InterPro"/>
</dbReference>
<dbReference type="Proteomes" id="UP000075349">
    <property type="component" value="Unassembled WGS sequence"/>
</dbReference>
<feature type="domain" description="Nudix hydrolase" evidence="7">
    <location>
        <begin position="46"/>
        <end position="180"/>
    </location>
</feature>
<dbReference type="RefSeq" id="WP_052072678.1">
    <property type="nucleotide sequence ID" value="NZ_CP035921.1"/>
</dbReference>
<evidence type="ECO:0000256" key="6">
    <source>
        <dbReference type="ARBA" id="ARBA00023211"/>
    </source>
</evidence>
<keyword evidence="6" id="KW-0464">Manganese</keyword>
<dbReference type="SUPFAM" id="SSF55811">
    <property type="entry name" value="Nudix"/>
    <property type="match status" value="1"/>
</dbReference>
<dbReference type="PANTHER" id="PTHR12992">
    <property type="entry name" value="NUDIX HYDROLASE"/>
    <property type="match status" value="1"/>
</dbReference>
<evidence type="ECO:0000256" key="3">
    <source>
        <dbReference type="ARBA" id="ARBA00022723"/>
    </source>
</evidence>
<keyword evidence="3" id="KW-0479">Metal-binding</keyword>
<dbReference type="PANTHER" id="PTHR12992:SF11">
    <property type="entry name" value="MITOCHONDRIAL COENZYME A DIPHOSPHATASE NUDT8"/>
    <property type="match status" value="1"/>
</dbReference>
<evidence type="ECO:0000256" key="4">
    <source>
        <dbReference type="ARBA" id="ARBA00022801"/>
    </source>
</evidence>
<dbReference type="EMBL" id="LOMK01000001">
    <property type="protein sequence ID" value="KYN26368.1"/>
    <property type="molecule type" value="Genomic_DNA"/>
</dbReference>
<dbReference type="InterPro" id="IPR000086">
    <property type="entry name" value="NUDIX_hydrolase_dom"/>
</dbReference>
<keyword evidence="5" id="KW-0460">Magnesium</keyword>
<dbReference type="PROSITE" id="PS51462">
    <property type="entry name" value="NUDIX"/>
    <property type="match status" value="1"/>
</dbReference>
<comment type="caution">
    <text evidence="8">The sequence shown here is derived from an EMBL/GenBank/DDBJ whole genome shotgun (WGS) entry which is preliminary data.</text>
</comment>
<evidence type="ECO:0000256" key="5">
    <source>
        <dbReference type="ARBA" id="ARBA00022842"/>
    </source>
</evidence>
<dbReference type="CDD" id="cd03426">
    <property type="entry name" value="NUDIX_CoAse_Nudt7"/>
    <property type="match status" value="1"/>
</dbReference>
<keyword evidence="4" id="KW-0378">Hydrolase</keyword>
<evidence type="ECO:0000256" key="2">
    <source>
        <dbReference type="ARBA" id="ARBA00001946"/>
    </source>
</evidence>
<dbReference type="Pfam" id="PF00293">
    <property type="entry name" value="NUDIX"/>
    <property type="match status" value="1"/>
</dbReference>
<comment type="cofactor">
    <cofactor evidence="2">
        <name>Mg(2+)</name>
        <dbReference type="ChEBI" id="CHEBI:18420"/>
    </cofactor>
</comment>
<gene>
    <name evidence="8" type="ORF">AUQ44_15090</name>
</gene>
<name>A0A151JKW6_9VIBR</name>
<dbReference type="AlphaFoldDB" id="A0A151JKW6"/>
<reference evidence="9" key="1">
    <citation type="submission" date="2015-12" db="EMBL/GenBank/DDBJ databases">
        <authorList>
            <person name="Tarr C.L."/>
            <person name="Gladney L.M."/>
        </authorList>
    </citation>
    <scope>NUCLEOTIDE SEQUENCE [LARGE SCALE GENOMIC DNA]</scope>
    <source>
        <strain evidence="9">2756-81</strain>
    </source>
</reference>
<organism evidence="8 9">
    <name type="scientific">Vibrio cidicii</name>
    <dbReference type="NCBI Taxonomy" id="1763883"/>
    <lineage>
        <taxon>Bacteria</taxon>
        <taxon>Pseudomonadati</taxon>
        <taxon>Pseudomonadota</taxon>
        <taxon>Gammaproteobacteria</taxon>
        <taxon>Vibrionales</taxon>
        <taxon>Vibrionaceae</taxon>
        <taxon>Vibrio</taxon>
    </lineage>
</organism>
<evidence type="ECO:0000259" key="7">
    <source>
        <dbReference type="PROSITE" id="PS51462"/>
    </source>
</evidence>
<evidence type="ECO:0000313" key="8">
    <source>
        <dbReference type="EMBL" id="KYN26368.1"/>
    </source>
</evidence>
<dbReference type="GeneID" id="95679864"/>
<dbReference type="GO" id="GO:0046872">
    <property type="term" value="F:metal ion binding"/>
    <property type="evidence" value="ECO:0007669"/>
    <property type="project" value="UniProtKB-KW"/>
</dbReference>
<dbReference type="InterPro" id="IPR015797">
    <property type="entry name" value="NUDIX_hydrolase-like_dom_sf"/>
</dbReference>
<sequence>MERLPRGATLLELNRDTLLQKFQLHLPVGYHAESLGRVAHLNPTQLRKAAVLVGFVERSHGLNVILTKRASHLKHHPGQISFPGGKFEPDDSSLVATALRETFEEVGIAPSQISVFGQMPELVTVSRYKVTPILAFVAADYQTRIDRNEVEEVFEVPVRHLLDRQQLKSAKFRVNQSHHRVFAIPYQHHFIWGMTAQIIHAMQQQLVKLS</sequence>
<proteinExistence type="predicted"/>
<evidence type="ECO:0000256" key="1">
    <source>
        <dbReference type="ARBA" id="ARBA00001936"/>
    </source>
</evidence>